<dbReference type="Pfam" id="PF18198">
    <property type="entry name" value="AAA_lid_11"/>
    <property type="match status" value="1"/>
</dbReference>
<protein>
    <submittedName>
        <fullName evidence="5">Uncharacterized protein</fullName>
    </submittedName>
</protein>
<dbReference type="EMBL" id="PKSM01000018">
    <property type="protein sequence ID" value="POW21681.1"/>
    <property type="molecule type" value="Genomic_DNA"/>
</dbReference>
<dbReference type="GO" id="GO:0051959">
    <property type="term" value="F:dynein light intermediate chain binding"/>
    <property type="evidence" value="ECO:0007669"/>
    <property type="project" value="InterPro"/>
</dbReference>
<feature type="domain" description="Tet-like 2OG-Fe(II) oxygenase" evidence="4">
    <location>
        <begin position="130"/>
        <end position="263"/>
    </location>
</feature>
<dbReference type="InterPro" id="IPR026983">
    <property type="entry name" value="DHC"/>
</dbReference>
<name>A0A2S4WIU8_9BASI</name>
<dbReference type="Proteomes" id="UP000238274">
    <property type="component" value="Unassembled WGS sequence"/>
</dbReference>
<reference evidence="5 6" key="1">
    <citation type="submission" date="2017-12" db="EMBL/GenBank/DDBJ databases">
        <title>Gene loss provides genomic basis for host adaptation in cereal stripe rust fungi.</title>
        <authorList>
            <person name="Xia C."/>
        </authorList>
    </citation>
    <scope>NUCLEOTIDE SEQUENCE [LARGE SCALE GENOMIC DNA]</scope>
    <source>
        <strain evidence="5 6">93TX-2</strain>
    </source>
</reference>
<dbReference type="AlphaFoldDB" id="A0A2S4WIU8"/>
<proteinExistence type="predicted"/>
<comment type="caution">
    <text evidence="5">The sequence shown here is derived from an EMBL/GenBank/DDBJ whole genome shotgun (WGS) entry which is preliminary data.</text>
</comment>
<feature type="non-terminal residue" evidence="5">
    <location>
        <position position="1"/>
    </location>
</feature>
<dbReference type="GO" id="GO:0030286">
    <property type="term" value="C:dynein complex"/>
    <property type="evidence" value="ECO:0007669"/>
    <property type="project" value="InterPro"/>
</dbReference>
<evidence type="ECO:0000256" key="2">
    <source>
        <dbReference type="SAM" id="Phobius"/>
    </source>
</evidence>
<keyword evidence="2" id="KW-1133">Transmembrane helix</keyword>
<dbReference type="PANTHER" id="PTHR45703:SF36">
    <property type="entry name" value="DYNEIN HEAVY CHAIN, CYTOPLASMIC"/>
    <property type="match status" value="1"/>
</dbReference>
<evidence type="ECO:0000313" key="6">
    <source>
        <dbReference type="Proteomes" id="UP000238274"/>
    </source>
</evidence>
<gene>
    <name evidence="5" type="ORF">PSHT_02140</name>
</gene>
<organism evidence="5 6">
    <name type="scientific">Puccinia striiformis</name>
    <dbReference type="NCBI Taxonomy" id="27350"/>
    <lineage>
        <taxon>Eukaryota</taxon>
        <taxon>Fungi</taxon>
        <taxon>Dikarya</taxon>
        <taxon>Basidiomycota</taxon>
        <taxon>Pucciniomycotina</taxon>
        <taxon>Pucciniomycetes</taxon>
        <taxon>Pucciniales</taxon>
        <taxon>Pucciniaceae</taxon>
        <taxon>Puccinia</taxon>
    </lineage>
</organism>
<reference evidence="6" key="2">
    <citation type="journal article" date="2018" name="BMC Genomics">
        <title>Genomic insights into host adaptation between the wheat stripe rust pathogen (Puccinia striiformis f. sp. tritici) and the barley stripe rust pathogen (Puccinia striiformis f. sp. hordei).</title>
        <authorList>
            <person name="Xia C."/>
            <person name="Wang M."/>
            <person name="Yin C."/>
            <person name="Cornejo O.E."/>
            <person name="Hulbert S.H."/>
            <person name="Chen X."/>
        </authorList>
    </citation>
    <scope>NUCLEOTIDE SEQUENCE [LARGE SCALE GENOMIC DNA]</scope>
    <source>
        <strain evidence="6">93TX-2</strain>
    </source>
</reference>
<dbReference type="GO" id="GO:0007018">
    <property type="term" value="P:microtubule-based movement"/>
    <property type="evidence" value="ECO:0007669"/>
    <property type="project" value="InterPro"/>
</dbReference>
<feature type="region of interest" description="Disordered" evidence="1">
    <location>
        <begin position="686"/>
        <end position="705"/>
    </location>
</feature>
<dbReference type="GO" id="GO:0045505">
    <property type="term" value="F:dynein intermediate chain binding"/>
    <property type="evidence" value="ECO:0007669"/>
    <property type="project" value="InterPro"/>
</dbReference>
<dbReference type="InterPro" id="IPR046798">
    <property type="entry name" value="2OG-FeII_Oxy_6"/>
</dbReference>
<dbReference type="InterPro" id="IPR042219">
    <property type="entry name" value="AAA_lid_11_sf"/>
</dbReference>
<evidence type="ECO:0000313" key="5">
    <source>
        <dbReference type="EMBL" id="POW21681.1"/>
    </source>
</evidence>
<dbReference type="InterPro" id="IPR041658">
    <property type="entry name" value="AAA_lid_11"/>
</dbReference>
<evidence type="ECO:0000256" key="1">
    <source>
        <dbReference type="SAM" id="MobiDB-lite"/>
    </source>
</evidence>
<feature type="transmembrane region" description="Helical" evidence="2">
    <location>
        <begin position="754"/>
        <end position="773"/>
    </location>
</feature>
<dbReference type="VEuPathDB" id="FungiDB:PSTT_09991"/>
<accession>A0A2S4WIU8</accession>
<keyword evidence="6" id="KW-1185">Reference proteome</keyword>
<dbReference type="PANTHER" id="PTHR45703">
    <property type="entry name" value="DYNEIN HEAVY CHAIN"/>
    <property type="match status" value="1"/>
</dbReference>
<feature type="domain" description="Dynein heavy chain AAA lid" evidence="3">
    <location>
        <begin position="593"/>
        <end position="679"/>
    </location>
</feature>
<evidence type="ECO:0000259" key="3">
    <source>
        <dbReference type="Pfam" id="PF18198"/>
    </source>
</evidence>
<dbReference type="VEuPathDB" id="FungiDB:PSHT_02140"/>
<evidence type="ECO:0000259" key="4">
    <source>
        <dbReference type="Pfam" id="PF20515"/>
    </source>
</evidence>
<sequence>TPLLELNRMAHNKGYQKKRRNENCDRTKSKKRSFQISLVDEPTALPQDDPNSTDTQILWLDHKLEPTELYPCPTGVSITQKPTPDEIKAAQEIAREFHYYTEKKVVVMDRSKGFQVIALIKFTPLDQLSESEKLELNIIAKFLRWVRRYVDTVGSRAWGGSMYMVGWRKSLDSFQLMGRYRHQATITESPEDYDTLMRNLAPCASDILGVIFKNHANVAFEDNRKKMKDANIPAMAALKFDAPLSPNNSAPNLSFTRDGFFNKIWKICTSAITRKLWTHVHDSIHSFQSIKISLLEHEAADVAKEVKETDIVMQEVNQVTAQYIPFTQASSSIFFILQQLNVLNHFYQFSLQYFLDILKFVLPDENNWHLLGVRDPRERLTVVFNNICLITFEQTSRALLHRDHLVLAMSLAQLQAQASGDKIDDDDVSYLSEGDSDCTGRQPPANLPFLLIKQQANKLFNNSLVLKMPDRMLSGIAIYVSKVFNANFLVESSYNFHSVVTNKINSLIPVRLCSVPRYDASYRVDNLVAFTKSQCASITIGSQEGYRLANQAIAAAIQIWKPTRVSQSISYWTVPKVFRQVIYLATSPKEKVRLYLLLAWLHTVVQERLRYCPLGWSKIYKFNDSDLEAAMSMIDLLMVATAKGRANIDPAHLPWAALWILLRQAVYGGGVNSNWDQTYELVGEAPNQAKTSSDNTSSQPGRMRQMERTSKEFLKTVCNGEIKQTNPLTSLIGEITTGSYFIIINSKRKKEKPVAVLIFLCFFLFIHIAMIPAH</sequence>
<keyword evidence="2" id="KW-0472">Membrane</keyword>
<dbReference type="Gene3D" id="1.10.8.720">
    <property type="entry name" value="Region D6 of dynein motor"/>
    <property type="match status" value="1"/>
</dbReference>
<dbReference type="Gene3D" id="1.10.8.1220">
    <property type="match status" value="1"/>
</dbReference>
<dbReference type="OrthoDB" id="447173at2759"/>
<keyword evidence="2" id="KW-0812">Transmembrane</keyword>
<feature type="compositionally biased region" description="Polar residues" evidence="1">
    <location>
        <begin position="688"/>
        <end position="700"/>
    </location>
</feature>
<reference evidence="6" key="3">
    <citation type="journal article" date="2018" name="Mol. Plant Microbe Interact.">
        <title>Genome sequence resources for the wheat stripe rust pathogen (Puccinia striiformis f. sp. tritici) and the barley stripe rust pathogen (Puccinia striiformis f. sp. hordei).</title>
        <authorList>
            <person name="Xia C."/>
            <person name="Wang M."/>
            <person name="Yin C."/>
            <person name="Cornejo O.E."/>
            <person name="Hulbert S.H."/>
            <person name="Chen X."/>
        </authorList>
    </citation>
    <scope>NUCLEOTIDE SEQUENCE [LARGE SCALE GENOMIC DNA]</scope>
    <source>
        <strain evidence="6">93TX-2</strain>
    </source>
</reference>
<dbReference type="Pfam" id="PF20515">
    <property type="entry name" value="2OG-FeII_Oxy_6"/>
    <property type="match status" value="1"/>
</dbReference>